<proteinExistence type="predicted"/>
<name>A0A382KY23_9ZZZZ</name>
<protein>
    <submittedName>
        <fullName evidence="1">Uncharacterized protein</fullName>
    </submittedName>
</protein>
<accession>A0A382KY23</accession>
<organism evidence="1">
    <name type="scientific">marine metagenome</name>
    <dbReference type="NCBI Taxonomy" id="408172"/>
    <lineage>
        <taxon>unclassified sequences</taxon>
        <taxon>metagenomes</taxon>
        <taxon>ecological metagenomes</taxon>
    </lineage>
</organism>
<gene>
    <name evidence="1" type="ORF">METZ01_LOCUS280846</name>
</gene>
<reference evidence="1" key="1">
    <citation type="submission" date="2018-05" db="EMBL/GenBank/DDBJ databases">
        <authorList>
            <person name="Lanie J.A."/>
            <person name="Ng W.-L."/>
            <person name="Kazmierczak K.M."/>
            <person name="Andrzejewski T.M."/>
            <person name="Davidsen T.M."/>
            <person name="Wayne K.J."/>
            <person name="Tettelin H."/>
            <person name="Glass J.I."/>
            <person name="Rusch D."/>
            <person name="Podicherti R."/>
            <person name="Tsui H.-C.T."/>
            <person name="Winkler M.E."/>
        </authorList>
    </citation>
    <scope>NUCLEOTIDE SEQUENCE</scope>
</reference>
<evidence type="ECO:0000313" key="1">
    <source>
        <dbReference type="EMBL" id="SVC27992.1"/>
    </source>
</evidence>
<dbReference type="EMBL" id="UINC01082852">
    <property type="protein sequence ID" value="SVC27992.1"/>
    <property type="molecule type" value="Genomic_DNA"/>
</dbReference>
<sequence>MDQSKGVNLNFNYKIQAAENSLIFVRAM</sequence>
<dbReference type="AlphaFoldDB" id="A0A382KY23"/>